<feature type="compositionally biased region" description="Polar residues" evidence="1">
    <location>
        <begin position="129"/>
        <end position="141"/>
    </location>
</feature>
<dbReference type="EMBL" id="CAXAMN010023477">
    <property type="protein sequence ID" value="CAK9077948.1"/>
    <property type="molecule type" value="Genomic_DNA"/>
</dbReference>
<protein>
    <submittedName>
        <fullName evidence="2">Uncharacterized protein</fullName>
    </submittedName>
</protein>
<name>A0ABP0PR86_9DINO</name>
<evidence type="ECO:0000256" key="1">
    <source>
        <dbReference type="SAM" id="MobiDB-lite"/>
    </source>
</evidence>
<evidence type="ECO:0000313" key="2">
    <source>
        <dbReference type="EMBL" id="CAK9077948.1"/>
    </source>
</evidence>
<proteinExistence type="predicted"/>
<dbReference type="Proteomes" id="UP001642484">
    <property type="component" value="Unassembled WGS sequence"/>
</dbReference>
<reference evidence="2 3" key="1">
    <citation type="submission" date="2024-02" db="EMBL/GenBank/DDBJ databases">
        <authorList>
            <person name="Chen Y."/>
            <person name="Shah S."/>
            <person name="Dougan E. K."/>
            <person name="Thang M."/>
            <person name="Chan C."/>
        </authorList>
    </citation>
    <scope>NUCLEOTIDE SEQUENCE [LARGE SCALE GENOMIC DNA]</scope>
</reference>
<accession>A0ABP0PR86</accession>
<comment type="caution">
    <text evidence="2">The sequence shown here is derived from an EMBL/GenBank/DDBJ whole genome shotgun (WGS) entry which is preliminary data.</text>
</comment>
<keyword evidence="3" id="KW-1185">Reference proteome</keyword>
<feature type="region of interest" description="Disordered" evidence="1">
    <location>
        <begin position="128"/>
        <end position="147"/>
    </location>
</feature>
<sequence>MRRAQVQFNIAHPGKRYRHEKPDVKNLLEKKDETYVDVSSVVTWTSLKKFCDEHYPDLKFKNDDARKKHCIKKGLEIQRDDEGRDGIAVSKAGDADTKEIRVGKRLSATKVKSMKYAEDVDKNELAAQHSKNAANLKVNTNSKDRWQ</sequence>
<gene>
    <name evidence="2" type="ORF">CCMP2556_LOCUS38405</name>
</gene>
<organism evidence="2 3">
    <name type="scientific">Durusdinium trenchii</name>
    <dbReference type="NCBI Taxonomy" id="1381693"/>
    <lineage>
        <taxon>Eukaryota</taxon>
        <taxon>Sar</taxon>
        <taxon>Alveolata</taxon>
        <taxon>Dinophyceae</taxon>
        <taxon>Suessiales</taxon>
        <taxon>Symbiodiniaceae</taxon>
        <taxon>Durusdinium</taxon>
    </lineage>
</organism>
<evidence type="ECO:0000313" key="3">
    <source>
        <dbReference type="Proteomes" id="UP001642484"/>
    </source>
</evidence>